<dbReference type="RefSeq" id="WP_085235253.1">
    <property type="nucleotide sequence ID" value="NZ_AP022613.1"/>
</dbReference>
<reference evidence="1 2" key="1">
    <citation type="journal article" date="2019" name="Emerg. Microbes Infect.">
        <title>Comprehensive subspecies identification of 175 nontuberculous mycobacteria species based on 7547 genomic profiles.</title>
        <authorList>
            <person name="Matsumoto Y."/>
            <person name="Kinjo T."/>
            <person name="Motooka D."/>
            <person name="Nabeya D."/>
            <person name="Jung N."/>
            <person name="Uechi K."/>
            <person name="Horii T."/>
            <person name="Iida T."/>
            <person name="Fujita J."/>
            <person name="Nakamura S."/>
        </authorList>
    </citation>
    <scope>NUCLEOTIDE SEQUENCE [LARGE SCALE GENOMIC DNA]</scope>
    <source>
        <strain evidence="1 2">JCM 14738</strain>
    </source>
</reference>
<evidence type="ECO:0000313" key="2">
    <source>
        <dbReference type="Proteomes" id="UP000467385"/>
    </source>
</evidence>
<dbReference type="InterPro" id="IPR019660">
    <property type="entry name" value="Put_sensory_transdc_reg_YbjN"/>
</dbReference>
<dbReference type="OrthoDB" id="4739093at2"/>
<dbReference type="STRING" id="44010.AWC00_23870"/>
<dbReference type="EMBL" id="AP022613">
    <property type="protein sequence ID" value="BBZ39191.1"/>
    <property type="molecule type" value="Genomic_DNA"/>
</dbReference>
<organism evidence="1 2">
    <name type="scientific">Mycobacterium conspicuum</name>
    <dbReference type="NCBI Taxonomy" id="44010"/>
    <lineage>
        <taxon>Bacteria</taxon>
        <taxon>Bacillati</taxon>
        <taxon>Actinomycetota</taxon>
        <taxon>Actinomycetes</taxon>
        <taxon>Mycobacteriales</taxon>
        <taxon>Mycobacteriaceae</taxon>
        <taxon>Mycobacterium</taxon>
    </lineage>
</organism>
<accession>A0A1X1SYN6</accession>
<dbReference type="AlphaFoldDB" id="A0A1X1SYN6"/>
<keyword evidence="2" id="KW-1185">Reference proteome</keyword>
<proteinExistence type="predicted"/>
<protein>
    <submittedName>
        <fullName evidence="1">Uncharacterized protein</fullName>
    </submittedName>
</protein>
<sequence length="154" mass="17000">MTSETLCANLIERYLSTRGLPFLRGDHDGEYFCVVDAQPRRLHVHLSMSSSFGDMLMIDVTPSRFSPVTDRASLTKFADTFNRRNRGITAIVHGSADTQHLGLSARRSQWIREDISAEDFAAHVDRTIAAAIELFGQLAPVQGPSAAVLLREVG</sequence>
<name>A0A1X1SYN6_9MYCO</name>
<dbReference type="Pfam" id="PF10722">
    <property type="entry name" value="YbjN"/>
    <property type="match status" value="1"/>
</dbReference>
<gene>
    <name evidence="1" type="ORF">MCNS_22540</name>
</gene>
<dbReference type="Proteomes" id="UP000467385">
    <property type="component" value="Chromosome"/>
</dbReference>
<evidence type="ECO:0000313" key="1">
    <source>
        <dbReference type="EMBL" id="BBZ39191.1"/>
    </source>
</evidence>